<gene>
    <name evidence="14" type="ORF">D9C73_004823</name>
</gene>
<protein>
    <submittedName>
        <fullName evidence="14">ATPase family AAA domain-containing protein 3-A</fullName>
    </submittedName>
</protein>
<feature type="region of interest" description="Disordered" evidence="12">
    <location>
        <begin position="608"/>
        <end position="652"/>
    </location>
</feature>
<proteinExistence type="inferred from homology"/>
<dbReference type="GO" id="GO:0005743">
    <property type="term" value="C:mitochondrial inner membrane"/>
    <property type="evidence" value="ECO:0007669"/>
    <property type="project" value="UniProtKB-SubCell"/>
</dbReference>
<feature type="compositionally biased region" description="Basic and acidic residues" evidence="12">
    <location>
        <begin position="632"/>
        <end position="642"/>
    </location>
</feature>
<evidence type="ECO:0000256" key="1">
    <source>
        <dbReference type="ARBA" id="ARBA00004273"/>
    </source>
</evidence>
<dbReference type="GO" id="GO:0016887">
    <property type="term" value="F:ATP hydrolysis activity"/>
    <property type="evidence" value="ECO:0007669"/>
    <property type="project" value="InterPro"/>
</dbReference>
<sequence>MSWLFGLNKGQPEVPPGLPAQPPPPPPPAGGSSGGGDKPKDKWSNFDPTGLERAAQAAKELDKSRNAKEALDLARMQEQTTQMEHQSKMKEYEAAVEQLKGDQIRVQGEERRKTLNEETKQHQARAQYQDKLARQRYEDQLRQQQALNEENLRRQEESVQKQEAMRKATIEHEMELRHKNEMLRIEAEAKARGRVERENADIIREQIRLKAAEHRQTVLESIKTAGAVFGEGFRAFVSDWDKVTATVAGLTLLAVGVYSARNATGVAGRYIEARLGKPSLVRETSRFTVGEAIKHPVKTVKRLKSKPQDALEGVVLNVATRNTRQNNGLYRNILMYGPPGTGKTLFAKKLAMHSGMDYAIMTGGDVAPMGRDGVTAMHKVFDWASTSRRGLLLFVDEADAFLRKRSTEKISEDLRATLNAFLYRTGEQSNKFMLVLASNQPEQFDWAINDRIDEIVNFALPGPEERERLVRLYFDKYVLEPATGGRQRMKLAQFDYGKKCSEIAKRTGGMSGREISKLGVAWQAAAYSSEDGVLTEAMIDARVDDAVKQHIQKMDWLHAEDDAQNKTLTPPPAGATATGGKMGFNLPLGEAPQAEEVIAPVLEINTKQEGESAAATTTTAESLAQPAASTDGEGKVEKDDKTGSPPKDGTPV</sequence>
<dbReference type="GO" id="GO:0008270">
    <property type="term" value="F:zinc ion binding"/>
    <property type="evidence" value="ECO:0007669"/>
    <property type="project" value="TreeGrafter"/>
</dbReference>
<dbReference type="SUPFAM" id="SSF52540">
    <property type="entry name" value="P-loop containing nucleoside triphosphate hydrolases"/>
    <property type="match status" value="1"/>
</dbReference>
<evidence type="ECO:0000256" key="5">
    <source>
        <dbReference type="ARBA" id="ARBA00022792"/>
    </source>
</evidence>
<dbReference type="AlphaFoldDB" id="A0A4U5UEL1"/>
<evidence type="ECO:0000256" key="10">
    <source>
        <dbReference type="ARBA" id="ARBA00023271"/>
    </source>
</evidence>
<keyword evidence="6" id="KW-0067">ATP-binding</keyword>
<keyword evidence="15" id="KW-1185">Reference proteome</keyword>
<feature type="coiled-coil region" evidence="11">
    <location>
        <begin position="134"/>
        <end position="167"/>
    </location>
</feature>
<dbReference type="GO" id="GO:0007005">
    <property type="term" value="P:mitochondrion organization"/>
    <property type="evidence" value="ECO:0007669"/>
    <property type="project" value="TreeGrafter"/>
</dbReference>
<organism evidence="14 15">
    <name type="scientific">Collichthys lucidus</name>
    <name type="common">Big head croaker</name>
    <name type="synonym">Sciaena lucida</name>
    <dbReference type="NCBI Taxonomy" id="240159"/>
    <lineage>
        <taxon>Eukaryota</taxon>
        <taxon>Metazoa</taxon>
        <taxon>Chordata</taxon>
        <taxon>Craniata</taxon>
        <taxon>Vertebrata</taxon>
        <taxon>Euteleostomi</taxon>
        <taxon>Actinopterygii</taxon>
        <taxon>Neopterygii</taxon>
        <taxon>Teleostei</taxon>
        <taxon>Neoteleostei</taxon>
        <taxon>Acanthomorphata</taxon>
        <taxon>Eupercaria</taxon>
        <taxon>Sciaenidae</taxon>
        <taxon>Collichthys</taxon>
    </lineage>
</organism>
<dbReference type="STRING" id="240159.A0A4U5UEL1"/>
<evidence type="ECO:0000256" key="4">
    <source>
        <dbReference type="ARBA" id="ARBA00022741"/>
    </source>
</evidence>
<feature type="region of interest" description="Disordered" evidence="12">
    <location>
        <begin position="1"/>
        <end position="67"/>
    </location>
</feature>
<comment type="similarity">
    <text evidence="3">Belongs to the AAA ATPase family.</text>
</comment>
<keyword evidence="7 11" id="KW-0175">Coiled coil</keyword>
<feature type="compositionally biased region" description="Pro residues" evidence="12">
    <location>
        <begin position="13"/>
        <end position="29"/>
    </location>
</feature>
<name>A0A4U5UEL1_COLLU</name>
<dbReference type="InterPro" id="IPR003959">
    <property type="entry name" value="ATPase_AAA_core"/>
</dbReference>
<dbReference type="GO" id="GO:0005524">
    <property type="term" value="F:ATP binding"/>
    <property type="evidence" value="ECO:0007669"/>
    <property type="project" value="UniProtKB-KW"/>
</dbReference>
<reference evidence="14 15" key="1">
    <citation type="submission" date="2019-01" db="EMBL/GenBank/DDBJ databases">
        <title>Genome Assembly of Collichthys lucidus.</title>
        <authorList>
            <person name="Cai M."/>
            <person name="Xiao S."/>
        </authorList>
    </citation>
    <scope>NUCLEOTIDE SEQUENCE [LARGE SCALE GENOMIC DNA]</scope>
    <source>
        <strain evidence="14">JT15FE1705JMU</strain>
        <tissue evidence="14">Muscle</tissue>
    </source>
</reference>
<evidence type="ECO:0000256" key="11">
    <source>
        <dbReference type="SAM" id="Coils"/>
    </source>
</evidence>
<evidence type="ECO:0000313" key="15">
    <source>
        <dbReference type="Proteomes" id="UP000298787"/>
    </source>
</evidence>
<dbReference type="Gene3D" id="3.40.50.300">
    <property type="entry name" value="P-loop containing nucleotide triphosphate hydrolases"/>
    <property type="match status" value="1"/>
</dbReference>
<dbReference type="PANTHER" id="PTHR23075">
    <property type="entry name" value="PUTATIVE ATP-ASE"/>
    <property type="match status" value="1"/>
</dbReference>
<keyword evidence="4" id="KW-0547">Nucleotide-binding</keyword>
<feature type="region of interest" description="Disordered" evidence="12">
    <location>
        <begin position="561"/>
        <end position="587"/>
    </location>
</feature>
<feature type="domain" description="AAA+ ATPase" evidence="13">
    <location>
        <begin position="329"/>
        <end position="462"/>
    </location>
</feature>
<evidence type="ECO:0000256" key="3">
    <source>
        <dbReference type="ARBA" id="ARBA00006914"/>
    </source>
</evidence>
<keyword evidence="8" id="KW-0496">Mitochondrion</keyword>
<evidence type="ECO:0000259" key="13">
    <source>
        <dbReference type="SMART" id="SM00382"/>
    </source>
</evidence>
<keyword evidence="9" id="KW-0472">Membrane</keyword>
<keyword evidence="5" id="KW-0999">Mitochondrion inner membrane</keyword>
<evidence type="ECO:0000256" key="8">
    <source>
        <dbReference type="ARBA" id="ARBA00023128"/>
    </source>
</evidence>
<dbReference type="EMBL" id="CM014082">
    <property type="protein sequence ID" value="TKS71725.1"/>
    <property type="molecule type" value="Genomic_DNA"/>
</dbReference>
<dbReference type="InterPro" id="IPR027417">
    <property type="entry name" value="P-loop_NTPase"/>
</dbReference>
<evidence type="ECO:0000256" key="9">
    <source>
        <dbReference type="ARBA" id="ARBA00023136"/>
    </source>
</evidence>
<dbReference type="SMART" id="SM00382">
    <property type="entry name" value="AAA"/>
    <property type="match status" value="1"/>
</dbReference>
<dbReference type="Pfam" id="PF12037">
    <property type="entry name" value="ATAD3_N"/>
    <property type="match status" value="1"/>
</dbReference>
<evidence type="ECO:0000256" key="7">
    <source>
        <dbReference type="ARBA" id="ARBA00023054"/>
    </source>
</evidence>
<dbReference type="InterPro" id="IPR021911">
    <property type="entry name" value="ATAD3_N"/>
</dbReference>
<dbReference type="Pfam" id="PF00004">
    <property type="entry name" value="AAA"/>
    <property type="match status" value="1"/>
</dbReference>
<keyword evidence="10" id="KW-1135">Mitochondrion nucleoid</keyword>
<evidence type="ECO:0000256" key="12">
    <source>
        <dbReference type="SAM" id="MobiDB-lite"/>
    </source>
</evidence>
<dbReference type="CDD" id="cd19512">
    <property type="entry name" value="RecA-like_ATAD3-like"/>
    <property type="match status" value="1"/>
</dbReference>
<dbReference type="InterPro" id="IPR003593">
    <property type="entry name" value="AAA+_ATPase"/>
</dbReference>
<accession>A0A4U5UEL1</accession>
<dbReference type="Proteomes" id="UP000298787">
    <property type="component" value="Chromosome 5"/>
</dbReference>
<evidence type="ECO:0000256" key="6">
    <source>
        <dbReference type="ARBA" id="ARBA00022840"/>
    </source>
</evidence>
<comment type="subcellular location">
    <subcellularLocation>
        <location evidence="1">Mitochondrion inner membrane</location>
    </subcellularLocation>
    <subcellularLocation>
        <location evidence="2">Mitochondrion matrix</location>
        <location evidence="2">Mitochondrion nucleoid</location>
    </subcellularLocation>
</comment>
<dbReference type="PANTHER" id="PTHR23075:SF0">
    <property type="entry name" value="ATPASE FAMILY AAA DOMAIN-CONTAINING PROTEIN 3"/>
    <property type="match status" value="1"/>
</dbReference>
<evidence type="ECO:0000313" key="14">
    <source>
        <dbReference type="EMBL" id="TKS71725.1"/>
    </source>
</evidence>
<dbReference type="FunFam" id="3.40.50.300:FF:000470">
    <property type="entry name" value="ATPase family, AAA domain containing 3A"/>
    <property type="match status" value="1"/>
</dbReference>
<dbReference type="GO" id="GO:0042645">
    <property type="term" value="C:mitochondrial nucleoid"/>
    <property type="evidence" value="ECO:0007669"/>
    <property type="project" value="UniProtKB-SubCell"/>
</dbReference>
<evidence type="ECO:0000256" key="2">
    <source>
        <dbReference type="ARBA" id="ARBA00004436"/>
    </source>
</evidence>